<dbReference type="PANTHER" id="PTHR34295">
    <property type="entry name" value="BIOTIN TRANSPORTER BIOY"/>
    <property type="match status" value="1"/>
</dbReference>
<comment type="subcellular location">
    <subcellularLocation>
        <location evidence="2">Cell membrane</location>
        <topology evidence="2">Multi-pass membrane protein</topology>
    </subcellularLocation>
</comment>
<dbReference type="Gene3D" id="1.10.1760.20">
    <property type="match status" value="1"/>
</dbReference>
<evidence type="ECO:0000313" key="4">
    <source>
        <dbReference type="EMBL" id="TCD13327.1"/>
    </source>
</evidence>
<dbReference type="AlphaFoldDB" id="A0A4R0PBL1"/>
<feature type="transmembrane region" description="Helical" evidence="3">
    <location>
        <begin position="56"/>
        <end position="78"/>
    </location>
</feature>
<evidence type="ECO:0000256" key="1">
    <source>
        <dbReference type="ARBA" id="ARBA00010692"/>
    </source>
</evidence>
<dbReference type="GO" id="GO:0005886">
    <property type="term" value="C:plasma membrane"/>
    <property type="evidence" value="ECO:0007669"/>
    <property type="project" value="UniProtKB-SubCell"/>
</dbReference>
<dbReference type="RefSeq" id="WP_131569460.1">
    <property type="nucleotide sequence ID" value="NZ_JAINFK010000006.1"/>
</dbReference>
<keyword evidence="2" id="KW-0813">Transport</keyword>
<evidence type="ECO:0000256" key="2">
    <source>
        <dbReference type="PIRNR" id="PIRNR016661"/>
    </source>
</evidence>
<name>A0A4R0PBL1_9HYPH</name>
<evidence type="ECO:0000313" key="5">
    <source>
        <dbReference type="Proteomes" id="UP000291301"/>
    </source>
</evidence>
<accession>A0A4R0PBL1</accession>
<keyword evidence="5" id="KW-1185">Reference proteome</keyword>
<dbReference type="PIRSF" id="PIRSF016661">
    <property type="entry name" value="BioY"/>
    <property type="match status" value="1"/>
</dbReference>
<organism evidence="4 5">
    <name type="scientific">Oricola cellulosilytica</name>
    <dbReference type="NCBI Taxonomy" id="1429082"/>
    <lineage>
        <taxon>Bacteria</taxon>
        <taxon>Pseudomonadati</taxon>
        <taxon>Pseudomonadota</taxon>
        <taxon>Alphaproteobacteria</taxon>
        <taxon>Hyphomicrobiales</taxon>
        <taxon>Ahrensiaceae</taxon>
        <taxon>Oricola</taxon>
    </lineage>
</organism>
<keyword evidence="2 3" id="KW-0472">Membrane</keyword>
<dbReference type="EMBL" id="SJST01000005">
    <property type="protein sequence ID" value="TCD13327.1"/>
    <property type="molecule type" value="Genomic_DNA"/>
</dbReference>
<feature type="transmembrane region" description="Helical" evidence="3">
    <location>
        <begin position="22"/>
        <end position="44"/>
    </location>
</feature>
<protein>
    <recommendedName>
        <fullName evidence="2">Biotin transporter</fullName>
    </recommendedName>
</protein>
<comment type="similarity">
    <text evidence="1 2">Belongs to the BioY family.</text>
</comment>
<keyword evidence="3" id="KW-0812">Transmembrane</keyword>
<proteinExistence type="inferred from homology"/>
<dbReference type="GO" id="GO:0015225">
    <property type="term" value="F:biotin transmembrane transporter activity"/>
    <property type="evidence" value="ECO:0007669"/>
    <property type="project" value="UniProtKB-UniRule"/>
</dbReference>
<dbReference type="InterPro" id="IPR003784">
    <property type="entry name" value="BioY"/>
</dbReference>
<reference evidence="4 5" key="1">
    <citation type="journal article" date="2015" name="Antonie Van Leeuwenhoek">
        <title>Oricola cellulosilytica gen. nov., sp. nov., a cellulose-degrading bacterium of the family Phyllobacteriaceae isolated from surface seashore water, and emended descriptions of Mesorhizobium loti and Phyllobacterium myrsinacearum.</title>
        <authorList>
            <person name="Hameed A."/>
            <person name="Shahina M."/>
            <person name="Lai W.A."/>
            <person name="Lin S.Y."/>
            <person name="Young L.S."/>
            <person name="Liu Y.C."/>
            <person name="Hsu Y.H."/>
            <person name="Young C.C."/>
        </authorList>
    </citation>
    <scope>NUCLEOTIDE SEQUENCE [LARGE SCALE GENOMIC DNA]</scope>
    <source>
        <strain evidence="4 5">KCTC 52183</strain>
    </source>
</reference>
<sequence length="192" mass="19851">MNQSANAIRPTYSPLRLDSRSIGVRIAAILGGTVLLTLSSYITVPMYPVPVTMQTYAILMVAALYGWRLGTLTVLAWLGEAAVGMPVLAGGAGGLAVFAGPTAGYIFSWPLITALVGWLAERGWNGKRPVLAFAGMLVASALCLTVGAAWLAAFIGPEKAITAGVLPFLPGDALKSALAAVTLTFAMRKVGS</sequence>
<dbReference type="OrthoDB" id="9803495at2"/>
<keyword evidence="3" id="KW-1133">Transmembrane helix</keyword>
<dbReference type="Proteomes" id="UP000291301">
    <property type="component" value="Unassembled WGS sequence"/>
</dbReference>
<gene>
    <name evidence="4" type="ORF">E0D97_12590</name>
</gene>
<keyword evidence="2" id="KW-1003">Cell membrane</keyword>
<feature type="transmembrane region" description="Helical" evidence="3">
    <location>
        <begin position="98"/>
        <end position="119"/>
    </location>
</feature>
<feature type="transmembrane region" description="Helical" evidence="3">
    <location>
        <begin position="131"/>
        <end position="155"/>
    </location>
</feature>
<dbReference type="Pfam" id="PF02632">
    <property type="entry name" value="BioY"/>
    <property type="match status" value="1"/>
</dbReference>
<comment type="caution">
    <text evidence="4">The sequence shown here is derived from an EMBL/GenBank/DDBJ whole genome shotgun (WGS) entry which is preliminary data.</text>
</comment>
<dbReference type="PANTHER" id="PTHR34295:SF1">
    <property type="entry name" value="BIOTIN TRANSPORTER BIOY"/>
    <property type="match status" value="1"/>
</dbReference>
<evidence type="ECO:0000256" key="3">
    <source>
        <dbReference type="SAM" id="Phobius"/>
    </source>
</evidence>